<dbReference type="Proteomes" id="UP000078460">
    <property type="component" value="Unassembled WGS sequence"/>
</dbReference>
<comment type="caution">
    <text evidence="1">The sequence shown here is derived from an EMBL/GenBank/DDBJ whole genome shotgun (WGS) entry which is preliminary data.</text>
</comment>
<accession>A0A175XYK0</accession>
<dbReference type="KEGG" id="smy:BJP26_14410"/>
<evidence type="ECO:0000313" key="1">
    <source>
        <dbReference type="EMBL" id="KZB93513.1"/>
    </source>
</evidence>
<dbReference type="EMBL" id="LQCK02000068">
    <property type="protein sequence ID" value="KZB93513.1"/>
    <property type="molecule type" value="Genomic_DNA"/>
</dbReference>
<gene>
    <name evidence="1" type="ORF">AVM11_11605</name>
</gene>
<proteinExistence type="predicted"/>
<sequence>MSRTARSSGFAAATRNIEVALDLLALLQPAPFDRLWEAEKSGWRCFVMGNDHPAYRKGSRLRAAWQRGYDAAARSKDPEGLML</sequence>
<reference evidence="1" key="1">
    <citation type="submission" date="2016-03" db="EMBL/GenBank/DDBJ databases">
        <title>Sphingomonas melonis TY, whole genome shotgun sequencing.</title>
        <authorList>
            <person name="Wang H."/>
            <person name="Zhu P."/>
        </authorList>
    </citation>
    <scope>NUCLEOTIDE SEQUENCE [LARGE SCALE GENOMIC DNA]</scope>
    <source>
        <strain evidence="1">TY</strain>
    </source>
</reference>
<name>A0A175XYK0_9SPHN</name>
<dbReference type="STRING" id="621456.BJP26_14410"/>
<keyword evidence="2" id="KW-1185">Reference proteome</keyword>
<dbReference type="AlphaFoldDB" id="A0A175XYK0"/>
<protein>
    <submittedName>
        <fullName evidence="1">Uncharacterized protein</fullName>
    </submittedName>
</protein>
<evidence type="ECO:0000313" key="2">
    <source>
        <dbReference type="Proteomes" id="UP000078460"/>
    </source>
</evidence>
<organism evidence="1 2">
    <name type="scientific">Sphingomonas melonis TY</name>
    <dbReference type="NCBI Taxonomy" id="621456"/>
    <lineage>
        <taxon>Bacteria</taxon>
        <taxon>Pseudomonadati</taxon>
        <taxon>Pseudomonadota</taxon>
        <taxon>Alphaproteobacteria</taxon>
        <taxon>Sphingomonadales</taxon>
        <taxon>Sphingomonadaceae</taxon>
        <taxon>Sphingomonas</taxon>
    </lineage>
</organism>